<keyword evidence="8" id="KW-1015">Disulfide bond</keyword>
<dbReference type="PRINTS" id="PR01279">
    <property type="entry name" value="CRFRECEPTOR"/>
</dbReference>
<organism evidence="12 13">
    <name type="scientific">Meganyctiphanes norvegica</name>
    <name type="common">Northern krill</name>
    <name type="synonym">Thysanopoda norvegica</name>
    <dbReference type="NCBI Taxonomy" id="48144"/>
    <lineage>
        <taxon>Eukaryota</taxon>
        <taxon>Metazoa</taxon>
        <taxon>Ecdysozoa</taxon>
        <taxon>Arthropoda</taxon>
        <taxon>Crustacea</taxon>
        <taxon>Multicrustacea</taxon>
        <taxon>Malacostraca</taxon>
        <taxon>Eumalacostraca</taxon>
        <taxon>Eucarida</taxon>
        <taxon>Euphausiacea</taxon>
        <taxon>Euphausiidae</taxon>
        <taxon>Meganyctiphanes</taxon>
    </lineage>
</organism>
<dbReference type="GO" id="GO:0007188">
    <property type="term" value="P:adenylate cyclase-modulating G protein-coupled receptor signaling pathway"/>
    <property type="evidence" value="ECO:0007669"/>
    <property type="project" value="TreeGrafter"/>
</dbReference>
<evidence type="ECO:0000259" key="11">
    <source>
        <dbReference type="PROSITE" id="PS50227"/>
    </source>
</evidence>
<evidence type="ECO:0000256" key="8">
    <source>
        <dbReference type="ARBA" id="ARBA00023157"/>
    </source>
</evidence>
<dbReference type="EMBL" id="CAXKWB010038874">
    <property type="protein sequence ID" value="CAL4152510.1"/>
    <property type="molecule type" value="Genomic_DNA"/>
</dbReference>
<dbReference type="GO" id="GO:0008528">
    <property type="term" value="F:G protein-coupled peptide receptor activity"/>
    <property type="evidence" value="ECO:0007669"/>
    <property type="project" value="TreeGrafter"/>
</dbReference>
<evidence type="ECO:0000256" key="4">
    <source>
        <dbReference type="ARBA" id="ARBA00022692"/>
    </source>
</evidence>
<sequence>GPEIETVDPVEAKEHYYRLWDQFMLHSRDHGDVNETRSHKLLMCFREFVEMAYDVNHDPTACPVKFDSVSCWPETPAGTTRAIPCFEEFNGIYYNSPENATLYCDSNGTWDSLSDYSLCLNGVHPTDSNFNSTVGMTRTIYFVSYSLSLAAVTIAIAIFITFKDLRCLRNNIHTNLLFTYLFHN</sequence>
<protein>
    <recommendedName>
        <fullName evidence="11">G-protein coupled receptors family 2 profile 1 domain-containing protein</fullName>
    </recommendedName>
</protein>
<accession>A0AAV2S0W2</accession>
<keyword evidence="5" id="KW-0732">Signal</keyword>
<keyword evidence="3" id="KW-1003">Cell membrane</keyword>
<dbReference type="Pfam" id="PF00002">
    <property type="entry name" value="7tm_2"/>
    <property type="match status" value="1"/>
</dbReference>
<dbReference type="AlphaFoldDB" id="A0AAV2S0W2"/>
<keyword evidence="9" id="KW-0325">Glycoprotein</keyword>
<dbReference type="Pfam" id="PF02793">
    <property type="entry name" value="HRM"/>
    <property type="match status" value="1"/>
</dbReference>
<evidence type="ECO:0000313" key="13">
    <source>
        <dbReference type="Proteomes" id="UP001497623"/>
    </source>
</evidence>
<dbReference type="Gene3D" id="4.10.1240.10">
    <property type="entry name" value="GPCR, family 2, extracellular hormone receptor domain"/>
    <property type="match status" value="1"/>
</dbReference>
<evidence type="ECO:0000256" key="10">
    <source>
        <dbReference type="SAM" id="Phobius"/>
    </source>
</evidence>
<evidence type="ECO:0000256" key="1">
    <source>
        <dbReference type="ARBA" id="ARBA00004651"/>
    </source>
</evidence>
<dbReference type="SUPFAM" id="SSF111418">
    <property type="entry name" value="Hormone receptor domain"/>
    <property type="match status" value="1"/>
</dbReference>
<keyword evidence="13" id="KW-1185">Reference proteome</keyword>
<dbReference type="GO" id="GO:0017046">
    <property type="term" value="F:peptide hormone binding"/>
    <property type="evidence" value="ECO:0007669"/>
    <property type="project" value="TreeGrafter"/>
</dbReference>
<dbReference type="PRINTS" id="PR00249">
    <property type="entry name" value="GPCRSECRETIN"/>
</dbReference>
<dbReference type="InterPro" id="IPR017983">
    <property type="entry name" value="GPCR_2_secretin-like_CS"/>
</dbReference>
<dbReference type="InterPro" id="IPR050332">
    <property type="entry name" value="GPCR_2"/>
</dbReference>
<dbReference type="GO" id="GO:0005886">
    <property type="term" value="C:plasma membrane"/>
    <property type="evidence" value="ECO:0007669"/>
    <property type="project" value="UniProtKB-SubCell"/>
</dbReference>
<feature type="transmembrane region" description="Helical" evidence="10">
    <location>
        <begin position="140"/>
        <end position="162"/>
    </location>
</feature>
<dbReference type="InterPro" id="IPR000832">
    <property type="entry name" value="GPCR_2_secretin-like"/>
</dbReference>
<feature type="non-terminal residue" evidence="12">
    <location>
        <position position="1"/>
    </location>
</feature>
<dbReference type="PROSITE" id="PS00649">
    <property type="entry name" value="G_PROTEIN_RECEP_F2_1"/>
    <property type="match status" value="1"/>
</dbReference>
<proteinExistence type="inferred from homology"/>
<keyword evidence="4 10" id="KW-0812">Transmembrane</keyword>
<evidence type="ECO:0000256" key="2">
    <source>
        <dbReference type="ARBA" id="ARBA00005314"/>
    </source>
</evidence>
<dbReference type="InterPro" id="IPR001879">
    <property type="entry name" value="GPCR_2_extracellular_dom"/>
</dbReference>
<evidence type="ECO:0000256" key="6">
    <source>
        <dbReference type="ARBA" id="ARBA00022989"/>
    </source>
</evidence>
<evidence type="ECO:0000313" key="12">
    <source>
        <dbReference type="EMBL" id="CAL4152510.1"/>
    </source>
</evidence>
<evidence type="ECO:0000256" key="9">
    <source>
        <dbReference type="ARBA" id="ARBA00023180"/>
    </source>
</evidence>
<comment type="similarity">
    <text evidence="2">Belongs to the G-protein coupled receptor 2 family.</text>
</comment>
<evidence type="ECO:0000256" key="5">
    <source>
        <dbReference type="ARBA" id="ARBA00022729"/>
    </source>
</evidence>
<dbReference type="SMART" id="SM00008">
    <property type="entry name" value="HormR"/>
    <property type="match status" value="1"/>
</dbReference>
<comment type="subcellular location">
    <subcellularLocation>
        <location evidence="1">Cell membrane</location>
        <topology evidence="1">Multi-pass membrane protein</topology>
    </subcellularLocation>
</comment>
<feature type="non-terminal residue" evidence="12">
    <location>
        <position position="184"/>
    </location>
</feature>
<dbReference type="Gene3D" id="1.20.1070.10">
    <property type="entry name" value="Rhodopsin 7-helix transmembrane proteins"/>
    <property type="match status" value="1"/>
</dbReference>
<dbReference type="InterPro" id="IPR036445">
    <property type="entry name" value="GPCR_2_extracell_dom_sf"/>
</dbReference>
<keyword evidence="6 10" id="KW-1133">Transmembrane helix</keyword>
<evidence type="ECO:0000256" key="7">
    <source>
        <dbReference type="ARBA" id="ARBA00023136"/>
    </source>
</evidence>
<dbReference type="Proteomes" id="UP001497623">
    <property type="component" value="Unassembled WGS sequence"/>
</dbReference>
<reference evidence="12 13" key="1">
    <citation type="submission" date="2024-05" db="EMBL/GenBank/DDBJ databases">
        <authorList>
            <person name="Wallberg A."/>
        </authorList>
    </citation>
    <scope>NUCLEOTIDE SEQUENCE [LARGE SCALE GENOMIC DNA]</scope>
</reference>
<gene>
    <name evidence="12" type="ORF">MNOR_LOCUS30967</name>
</gene>
<feature type="domain" description="G-protein coupled receptors family 2 profile 1" evidence="11">
    <location>
        <begin position="43"/>
        <end position="123"/>
    </location>
</feature>
<keyword evidence="7 10" id="KW-0472">Membrane</keyword>
<dbReference type="PROSITE" id="PS50227">
    <property type="entry name" value="G_PROTEIN_RECEP_F2_3"/>
    <property type="match status" value="1"/>
</dbReference>
<name>A0AAV2S0W2_MEGNR</name>
<dbReference type="PANTHER" id="PTHR45620">
    <property type="entry name" value="PDF RECEPTOR-LIKE PROTEIN-RELATED"/>
    <property type="match status" value="1"/>
</dbReference>
<comment type="caution">
    <text evidence="12">The sequence shown here is derived from an EMBL/GenBank/DDBJ whole genome shotgun (WGS) entry which is preliminary data.</text>
</comment>
<evidence type="ECO:0000256" key="3">
    <source>
        <dbReference type="ARBA" id="ARBA00022475"/>
    </source>
</evidence>
<dbReference type="PANTHER" id="PTHR45620:SF15">
    <property type="entry name" value="DIURETIC HORMONE 44 RECEPTOR 1-RELATED"/>
    <property type="match status" value="1"/>
</dbReference>
<dbReference type="InterPro" id="IPR003051">
    <property type="entry name" value="GPCR_2_CRF_rcpt"/>
</dbReference>